<comment type="similarity">
    <text evidence="1">Belongs to the N(4)/N(6)-methyltransferase family.</text>
</comment>
<gene>
    <name evidence="9" type="ORF">EZE20_08370</name>
</gene>
<evidence type="ECO:0000259" key="8">
    <source>
        <dbReference type="Pfam" id="PF02384"/>
    </source>
</evidence>
<keyword evidence="3 9" id="KW-0489">Methyltransferase</keyword>
<evidence type="ECO:0000256" key="1">
    <source>
        <dbReference type="ARBA" id="ARBA00006594"/>
    </source>
</evidence>
<comment type="caution">
    <text evidence="9">The sequence shown here is derived from an EMBL/GenBank/DDBJ whole genome shotgun (WGS) entry which is preliminary data.</text>
</comment>
<comment type="catalytic activity">
    <reaction evidence="7">
        <text>a 2'-deoxyadenosine in DNA + S-adenosyl-L-methionine = an N(6)-methyl-2'-deoxyadenosine in DNA + S-adenosyl-L-homocysteine + H(+)</text>
        <dbReference type="Rhea" id="RHEA:15197"/>
        <dbReference type="Rhea" id="RHEA-COMP:12418"/>
        <dbReference type="Rhea" id="RHEA-COMP:12419"/>
        <dbReference type="ChEBI" id="CHEBI:15378"/>
        <dbReference type="ChEBI" id="CHEBI:57856"/>
        <dbReference type="ChEBI" id="CHEBI:59789"/>
        <dbReference type="ChEBI" id="CHEBI:90615"/>
        <dbReference type="ChEBI" id="CHEBI:90616"/>
        <dbReference type="EC" id="2.1.1.72"/>
    </reaction>
</comment>
<dbReference type="PANTHER" id="PTHR42933:SF1">
    <property type="entry name" value="SITE-SPECIFIC DNA-METHYLTRANSFERASE (ADENINE-SPECIFIC)"/>
    <property type="match status" value="1"/>
</dbReference>
<dbReference type="Gene3D" id="3.40.50.150">
    <property type="entry name" value="Vaccinia Virus protein VP39"/>
    <property type="match status" value="1"/>
</dbReference>
<keyword evidence="5" id="KW-0949">S-adenosyl-L-methionine</keyword>
<dbReference type="GO" id="GO:0009307">
    <property type="term" value="P:DNA restriction-modification system"/>
    <property type="evidence" value="ECO:0007669"/>
    <property type="project" value="UniProtKB-KW"/>
</dbReference>
<dbReference type="AlphaFoldDB" id="A0A4R4KGI3"/>
<dbReference type="InterPro" id="IPR029063">
    <property type="entry name" value="SAM-dependent_MTases_sf"/>
</dbReference>
<name>A0A4R4KGI3_9BACT</name>
<keyword evidence="10" id="KW-1185">Reference proteome</keyword>
<dbReference type="Proteomes" id="UP000295706">
    <property type="component" value="Unassembled WGS sequence"/>
</dbReference>
<keyword evidence="4 9" id="KW-0808">Transferase</keyword>
<evidence type="ECO:0000256" key="3">
    <source>
        <dbReference type="ARBA" id="ARBA00022603"/>
    </source>
</evidence>
<dbReference type="GO" id="GO:0003677">
    <property type="term" value="F:DNA binding"/>
    <property type="evidence" value="ECO:0007669"/>
    <property type="project" value="InterPro"/>
</dbReference>
<dbReference type="Pfam" id="PF02384">
    <property type="entry name" value="N6_Mtase"/>
    <property type="match status" value="1"/>
</dbReference>
<dbReference type="InterPro" id="IPR003356">
    <property type="entry name" value="DNA_methylase_A-5"/>
</dbReference>
<evidence type="ECO:0000313" key="9">
    <source>
        <dbReference type="EMBL" id="TDB67118.1"/>
    </source>
</evidence>
<dbReference type="GO" id="GO:0009007">
    <property type="term" value="F:site-specific DNA-methyltransferase (adenine-specific) activity"/>
    <property type="evidence" value="ECO:0007669"/>
    <property type="project" value="UniProtKB-EC"/>
</dbReference>
<dbReference type="PRINTS" id="PR00507">
    <property type="entry name" value="N12N6MTFRASE"/>
</dbReference>
<protein>
    <recommendedName>
        <fullName evidence="2">site-specific DNA-methyltransferase (adenine-specific)</fullName>
        <ecNumber evidence="2">2.1.1.72</ecNumber>
    </recommendedName>
</protein>
<evidence type="ECO:0000256" key="4">
    <source>
        <dbReference type="ARBA" id="ARBA00022679"/>
    </source>
</evidence>
<dbReference type="GO" id="GO:0032259">
    <property type="term" value="P:methylation"/>
    <property type="evidence" value="ECO:0007669"/>
    <property type="project" value="UniProtKB-KW"/>
</dbReference>
<dbReference type="SUPFAM" id="SSF53335">
    <property type="entry name" value="S-adenosyl-L-methionine-dependent methyltransferases"/>
    <property type="match status" value="1"/>
</dbReference>
<dbReference type="GO" id="GO:0008170">
    <property type="term" value="F:N-methyltransferase activity"/>
    <property type="evidence" value="ECO:0007669"/>
    <property type="project" value="InterPro"/>
</dbReference>
<dbReference type="EC" id="2.1.1.72" evidence="2"/>
<dbReference type="OrthoDB" id="9814572at2"/>
<sequence>MAETSKHLQNACYIGLQGFFNPPNQYLPMSYLMDAPRSVEPMIRVLREMGKYRYDPSEVFRDWIDYAIACFLVEGDKELAQRLEKKYEKAYPKMQELMLAWFKVMDQRVTDSPTSWFDALGTIYEYLASQSKRSWMGQFFTPPDLCDLMTQLTSHGQDRPVGKRVNDPASGSGRLLLSFNAFNPGNYLYAEDLDAICAKMSALNMAIHGCQGQVCCLDSIALDKWWFGYQINYFHQFGVPPIPHLQPITKEQSETMQHWERRRQKLEVKAEVKPKEPVSKPVIEPLQTQVRAGQLSLF</sequence>
<accession>A0A4R4KGI3</accession>
<feature type="domain" description="DNA methylase adenine-specific" evidence="8">
    <location>
        <begin position="118"/>
        <end position="213"/>
    </location>
</feature>
<evidence type="ECO:0000256" key="2">
    <source>
        <dbReference type="ARBA" id="ARBA00011900"/>
    </source>
</evidence>
<evidence type="ECO:0000313" key="10">
    <source>
        <dbReference type="Proteomes" id="UP000295706"/>
    </source>
</evidence>
<dbReference type="PANTHER" id="PTHR42933">
    <property type="entry name" value="SLR6095 PROTEIN"/>
    <property type="match status" value="1"/>
</dbReference>
<dbReference type="InterPro" id="IPR051537">
    <property type="entry name" value="DNA_Adenine_Mtase"/>
</dbReference>
<proteinExistence type="inferred from homology"/>
<evidence type="ECO:0000256" key="5">
    <source>
        <dbReference type="ARBA" id="ARBA00022691"/>
    </source>
</evidence>
<evidence type="ECO:0000256" key="6">
    <source>
        <dbReference type="ARBA" id="ARBA00022747"/>
    </source>
</evidence>
<evidence type="ECO:0000256" key="7">
    <source>
        <dbReference type="ARBA" id="ARBA00047942"/>
    </source>
</evidence>
<keyword evidence="6" id="KW-0680">Restriction system</keyword>
<organism evidence="9 10">
    <name type="scientific">Arundinibacter roseus</name>
    <dbReference type="NCBI Taxonomy" id="2070510"/>
    <lineage>
        <taxon>Bacteria</taxon>
        <taxon>Pseudomonadati</taxon>
        <taxon>Bacteroidota</taxon>
        <taxon>Cytophagia</taxon>
        <taxon>Cytophagales</taxon>
        <taxon>Spirosomataceae</taxon>
        <taxon>Arundinibacter</taxon>
    </lineage>
</organism>
<reference evidence="9 10" key="1">
    <citation type="submission" date="2019-02" db="EMBL/GenBank/DDBJ databases">
        <title>Arundinibacter roseus gen. nov., sp. nov., a new member of the family Cytophagaceae.</title>
        <authorList>
            <person name="Szuroczki S."/>
            <person name="Khayer B."/>
            <person name="Sproer C."/>
            <person name="Toumi M."/>
            <person name="Szabo A."/>
            <person name="Felfoldi T."/>
            <person name="Schumann P."/>
            <person name="Toth E."/>
        </authorList>
    </citation>
    <scope>NUCLEOTIDE SEQUENCE [LARGE SCALE GENOMIC DNA]</scope>
    <source>
        <strain evidence="9 10">DMA-k-7a</strain>
    </source>
</reference>
<dbReference type="EMBL" id="SMJU01000004">
    <property type="protein sequence ID" value="TDB67118.1"/>
    <property type="molecule type" value="Genomic_DNA"/>
</dbReference>